<accession>A0A364KUY2</accession>
<reference evidence="2 3" key="1">
    <citation type="journal article" date="2017" name="Biotechnol. Biofuels">
        <title>Differential beta-glucosidase expression as a function of carbon source availability in Talaromyces amestolkiae: a genomic and proteomic approach.</title>
        <authorList>
            <person name="de Eugenio L.I."/>
            <person name="Mendez-Liter J.A."/>
            <person name="Nieto-Dominguez M."/>
            <person name="Alonso L."/>
            <person name="Gil-Munoz J."/>
            <person name="Barriuso J."/>
            <person name="Prieto A."/>
            <person name="Martinez M.J."/>
        </authorList>
    </citation>
    <scope>NUCLEOTIDE SEQUENCE [LARGE SCALE GENOMIC DNA]</scope>
    <source>
        <strain evidence="2 3">CIB</strain>
    </source>
</reference>
<dbReference type="RefSeq" id="XP_040731869.1">
    <property type="nucleotide sequence ID" value="XM_040875613.1"/>
</dbReference>
<dbReference type="Gene3D" id="3.40.50.720">
    <property type="entry name" value="NAD(P)-binding Rossmann-like Domain"/>
    <property type="match status" value="1"/>
</dbReference>
<dbReference type="GO" id="GO:0004029">
    <property type="term" value="F:aldehyde dehydrogenase (NAD+) activity"/>
    <property type="evidence" value="ECO:0007669"/>
    <property type="project" value="TreeGrafter"/>
</dbReference>
<dbReference type="GeneID" id="63792581"/>
<dbReference type="SUPFAM" id="SSF51735">
    <property type="entry name" value="NAD(P)-binding Rossmann-fold domains"/>
    <property type="match status" value="1"/>
</dbReference>
<evidence type="ECO:0000313" key="2">
    <source>
        <dbReference type="EMBL" id="RAO67353.1"/>
    </source>
</evidence>
<dbReference type="GO" id="GO:0005737">
    <property type="term" value="C:cytoplasm"/>
    <property type="evidence" value="ECO:0007669"/>
    <property type="project" value="TreeGrafter"/>
</dbReference>
<dbReference type="CDD" id="cd05262">
    <property type="entry name" value="SDR_a7"/>
    <property type="match status" value="1"/>
</dbReference>
<dbReference type="InterPro" id="IPR001509">
    <property type="entry name" value="Epimerase_deHydtase"/>
</dbReference>
<dbReference type="InterPro" id="IPR051783">
    <property type="entry name" value="NAD(P)-dependent_oxidoreduct"/>
</dbReference>
<evidence type="ECO:0000313" key="3">
    <source>
        <dbReference type="Proteomes" id="UP000249363"/>
    </source>
</evidence>
<dbReference type="Proteomes" id="UP000249363">
    <property type="component" value="Unassembled WGS sequence"/>
</dbReference>
<dbReference type="Pfam" id="PF01370">
    <property type="entry name" value="Epimerase"/>
    <property type="match status" value="1"/>
</dbReference>
<dbReference type="OrthoDB" id="10262413at2759"/>
<organism evidence="2 3">
    <name type="scientific">Talaromyces amestolkiae</name>
    <dbReference type="NCBI Taxonomy" id="1196081"/>
    <lineage>
        <taxon>Eukaryota</taxon>
        <taxon>Fungi</taxon>
        <taxon>Dikarya</taxon>
        <taxon>Ascomycota</taxon>
        <taxon>Pezizomycotina</taxon>
        <taxon>Eurotiomycetes</taxon>
        <taxon>Eurotiomycetidae</taxon>
        <taxon>Eurotiales</taxon>
        <taxon>Trichocomaceae</taxon>
        <taxon>Talaromyces</taxon>
        <taxon>Talaromyces sect. Talaromyces</taxon>
    </lineage>
</organism>
<dbReference type="STRING" id="1196081.A0A364KUY2"/>
<dbReference type="AlphaFoldDB" id="A0A364KUY2"/>
<evidence type="ECO:0000259" key="1">
    <source>
        <dbReference type="Pfam" id="PF01370"/>
    </source>
</evidence>
<proteinExistence type="predicted"/>
<dbReference type="PANTHER" id="PTHR48079:SF9">
    <property type="entry name" value="PUTATIVE-RELATED"/>
    <property type="match status" value="1"/>
</dbReference>
<dbReference type="InterPro" id="IPR036291">
    <property type="entry name" value="NAD(P)-bd_dom_sf"/>
</dbReference>
<keyword evidence="3" id="KW-1185">Reference proteome</keyword>
<dbReference type="EMBL" id="MIKG01000005">
    <property type="protein sequence ID" value="RAO67353.1"/>
    <property type="molecule type" value="Genomic_DNA"/>
</dbReference>
<comment type="caution">
    <text evidence="2">The sequence shown here is derived from an EMBL/GenBank/DDBJ whole genome shotgun (WGS) entry which is preliminary data.</text>
</comment>
<protein>
    <recommendedName>
        <fullName evidence="1">NAD-dependent epimerase/dehydratase domain-containing protein</fullName>
    </recommendedName>
</protein>
<sequence>MKVFVTGATGYIGLPVVRQLLEHGHEVLGLARSDKSAELLESIGAQAHRGTLDDYESLAQAAAASDGVIHLGFKHEQIADKPKEGVDYNSLCADDRAAVTAMLMAMEGTNKPFVFTSGTLMMARGKLALEEDGPDMEHPVSRIRGANEAVVLGFAKKGVRAMVMRVPPFNHAKGDKYSIGMLAAKAKQFGVSAYVNDGENRWPAVHLLDEAVLFRLALEKGVAGSVYHATAEEGIRLRDVAAALAKSLQIPLISKQLDEAQKYFGFMAFALHEDNPTSSERTSAELGWTPTHPTLLEDIEAGSFKD</sequence>
<gene>
    <name evidence="2" type="ORF">BHQ10_003365</name>
</gene>
<name>A0A364KUY2_TALAM</name>
<feature type="domain" description="NAD-dependent epimerase/dehydratase" evidence="1">
    <location>
        <begin position="3"/>
        <end position="227"/>
    </location>
</feature>
<dbReference type="PANTHER" id="PTHR48079">
    <property type="entry name" value="PROTEIN YEEZ"/>
    <property type="match status" value="1"/>
</dbReference>